<accession>A0A6A0B1D7</accession>
<gene>
    <name evidence="2" type="ORF">SCWH03_51890</name>
</gene>
<comment type="caution">
    <text evidence="2">The sequence shown here is derived from an EMBL/GenBank/DDBJ whole genome shotgun (WGS) entry which is preliminary data.</text>
</comment>
<dbReference type="Proteomes" id="UP000484988">
    <property type="component" value="Unassembled WGS sequence"/>
</dbReference>
<evidence type="ECO:0000256" key="1">
    <source>
        <dbReference type="SAM" id="MobiDB-lite"/>
    </source>
</evidence>
<reference evidence="2 3" key="1">
    <citation type="submission" date="2020-02" db="EMBL/GenBank/DDBJ databases">
        <title>Whole Genome Shotgun Sequence of Streptomyces sp. strain CWH03.</title>
        <authorList>
            <person name="Dohra H."/>
            <person name="Kodani S."/>
            <person name="Yamamura H."/>
        </authorList>
    </citation>
    <scope>NUCLEOTIDE SEQUENCE [LARGE SCALE GENOMIC DNA]</scope>
    <source>
        <strain evidence="2 3">CWH03</strain>
    </source>
</reference>
<feature type="region of interest" description="Disordered" evidence="1">
    <location>
        <begin position="36"/>
        <end position="88"/>
    </location>
</feature>
<evidence type="ECO:0000313" key="2">
    <source>
        <dbReference type="EMBL" id="GFH38926.1"/>
    </source>
</evidence>
<protein>
    <submittedName>
        <fullName evidence="2">Uncharacterized protein</fullName>
    </submittedName>
</protein>
<keyword evidence="3" id="KW-1185">Reference proteome</keyword>
<dbReference type="AlphaFoldDB" id="A0A6A0B1D7"/>
<proteinExistence type="predicted"/>
<feature type="compositionally biased region" description="Polar residues" evidence="1">
    <location>
        <begin position="63"/>
        <end position="77"/>
    </location>
</feature>
<name>A0A6A0B1D7_9ACTN</name>
<sequence length="159" mass="16823">MSDDAIRAAIATGHSVISIASAADLSRARPPLTPLTHAPPVWSSGTGQGALSSCPLARKTPPSARTSNPTQSPTGQRPTVACWSHQPATTEDDMTLRFIGTTSEHGNCPTLYEIEETGDLVVQGDEIDAGHRAQLRDLGVSETAVVIPRDLLTRYAPKE</sequence>
<organism evidence="2 3">
    <name type="scientific">Streptomyces pacificus</name>
    <dbReference type="NCBI Taxonomy" id="2705029"/>
    <lineage>
        <taxon>Bacteria</taxon>
        <taxon>Bacillati</taxon>
        <taxon>Actinomycetota</taxon>
        <taxon>Actinomycetes</taxon>
        <taxon>Kitasatosporales</taxon>
        <taxon>Streptomycetaceae</taxon>
        <taxon>Streptomyces</taxon>
    </lineage>
</organism>
<dbReference type="EMBL" id="BLLG01000021">
    <property type="protein sequence ID" value="GFH38926.1"/>
    <property type="molecule type" value="Genomic_DNA"/>
</dbReference>
<evidence type="ECO:0000313" key="3">
    <source>
        <dbReference type="Proteomes" id="UP000484988"/>
    </source>
</evidence>